<proteinExistence type="predicted"/>
<reference evidence="1 2" key="1">
    <citation type="journal article" date="2012" name="FEBS Lett.">
        <title>Anammox organism KSU-1 expresses a NirK-type copper-containing nitrite reductase instead of a NirS-type with cytochrome cd1.</title>
        <authorList>
            <person name="Hira D."/>
            <person name="Toh H."/>
            <person name="Migita C.T."/>
            <person name="Okubo H."/>
            <person name="Nishiyama T."/>
            <person name="Hattori M."/>
            <person name="Furukawa K."/>
            <person name="Fujii T."/>
        </authorList>
    </citation>
    <scope>NUCLEOTIDE SEQUENCE [LARGE SCALE GENOMIC DNA]</scope>
</reference>
<sequence>MAKIKFERISAPTGSVEFSRNPASGVGDYSRSRKYLQPKDYSDAGDVYIYDKGIAAKTTITLHFRNIPKTDYTNFLTFLGIVIGSKYNFTFTDTDGSTYTARIINSDDIQSAPVMTERESLTIELLIE</sequence>
<protein>
    <submittedName>
        <fullName evidence="1">Uncharacterized protein</fullName>
    </submittedName>
</protein>
<evidence type="ECO:0000313" key="2">
    <source>
        <dbReference type="Proteomes" id="UP000002985"/>
    </source>
</evidence>
<comment type="caution">
    <text evidence="1">The sequence shown here is derived from an EMBL/GenBank/DDBJ whole genome shotgun (WGS) entry which is preliminary data.</text>
</comment>
<keyword evidence="2" id="KW-1185">Reference proteome</keyword>
<dbReference type="Proteomes" id="UP000002985">
    <property type="component" value="Unassembled WGS sequence"/>
</dbReference>
<dbReference type="EMBL" id="BAFH01000003">
    <property type="protein sequence ID" value="GAB62643.1"/>
    <property type="molecule type" value="Genomic_DNA"/>
</dbReference>
<evidence type="ECO:0000313" key="1">
    <source>
        <dbReference type="EMBL" id="GAB62643.1"/>
    </source>
</evidence>
<name>I3ILP8_9BACT</name>
<dbReference type="AlphaFoldDB" id="I3ILP8"/>
<gene>
    <name evidence="1" type="ORF">KSU1_C1047</name>
</gene>
<dbReference type="STRING" id="247490.KSU1_C1047"/>
<accession>I3ILP8</accession>
<organism evidence="1 2">
    <name type="scientific">Candidatus Jettenia caeni</name>
    <dbReference type="NCBI Taxonomy" id="247490"/>
    <lineage>
        <taxon>Bacteria</taxon>
        <taxon>Pseudomonadati</taxon>
        <taxon>Planctomycetota</taxon>
        <taxon>Candidatus Brocadiia</taxon>
        <taxon>Candidatus Brocadiales</taxon>
        <taxon>Candidatus Brocadiaceae</taxon>
        <taxon>Candidatus Jettenia</taxon>
    </lineage>
</organism>